<gene>
    <name evidence="1" type="ORF">DW839_32895</name>
</gene>
<proteinExistence type="predicted"/>
<protein>
    <submittedName>
        <fullName evidence="1">Uncharacterized protein</fullName>
    </submittedName>
</protein>
<reference evidence="1 2" key="1">
    <citation type="submission" date="2018-08" db="EMBL/GenBank/DDBJ databases">
        <title>A genome reference for cultivated species of the human gut microbiota.</title>
        <authorList>
            <person name="Zou Y."/>
            <person name="Xue W."/>
            <person name="Luo G."/>
        </authorList>
    </citation>
    <scope>NUCLEOTIDE SEQUENCE [LARGE SCALE GENOMIC DNA]</scope>
    <source>
        <strain evidence="1 2">AM35-14</strain>
    </source>
</reference>
<comment type="caution">
    <text evidence="1">The sequence shown here is derived from an EMBL/GenBank/DDBJ whole genome shotgun (WGS) entry which is preliminary data.</text>
</comment>
<name>A0A414ADJ3_9FIRM</name>
<dbReference type="Proteomes" id="UP000283975">
    <property type="component" value="Unassembled WGS sequence"/>
</dbReference>
<accession>A0A414ADJ3</accession>
<evidence type="ECO:0000313" key="1">
    <source>
        <dbReference type="EMBL" id="RHC45019.1"/>
    </source>
</evidence>
<evidence type="ECO:0000313" key="2">
    <source>
        <dbReference type="Proteomes" id="UP000283975"/>
    </source>
</evidence>
<dbReference type="EMBL" id="QSHZ01000086">
    <property type="protein sequence ID" value="RHC45019.1"/>
    <property type="molecule type" value="Genomic_DNA"/>
</dbReference>
<organism evidence="1 2">
    <name type="scientific">Enterocloster bolteae</name>
    <dbReference type="NCBI Taxonomy" id="208479"/>
    <lineage>
        <taxon>Bacteria</taxon>
        <taxon>Bacillati</taxon>
        <taxon>Bacillota</taxon>
        <taxon>Clostridia</taxon>
        <taxon>Lachnospirales</taxon>
        <taxon>Lachnospiraceae</taxon>
        <taxon>Enterocloster</taxon>
    </lineage>
</organism>
<dbReference type="RefSeq" id="WP_119206123.1">
    <property type="nucleotide sequence ID" value="NZ_JADMVR010000041.1"/>
</dbReference>
<dbReference type="AlphaFoldDB" id="A0A414ADJ3"/>
<sequence>MNEKIVLKNGKEYPLVIGGTSSAPGTLRLIFQTAEPLEDIVALFADAAATEQIKTVNEDGSTLAVYDGYTMLDNPKSIDDNYLITPEQYGDDGAVTAEAVYGRVALLTLSQPSVKAAVEHNRADIDFLAVMTGTNL</sequence>